<name>A0A127PTE6_9BURK</name>
<gene>
    <name evidence="2" type="ORF">CAter282_3177</name>
</gene>
<dbReference type="EMBL" id="CP013235">
    <property type="protein sequence ID" value="AMP10882.1"/>
    <property type="molecule type" value="Genomic_DNA"/>
</dbReference>
<dbReference type="AlphaFoldDB" id="A0A127PTE6"/>
<protein>
    <submittedName>
        <fullName evidence="2">Uncharacterized protein</fullName>
    </submittedName>
</protein>
<sequence length="79" mass="8943">MEDEQCTDIGAVRQPTTAPGKTIRAGNEKQKNLSISALRRPFQSARRSIPSDQTRILYIMQTAESQPPPFIPPLLFIRY</sequence>
<feature type="region of interest" description="Disordered" evidence="1">
    <location>
        <begin position="1"/>
        <end position="23"/>
    </location>
</feature>
<dbReference type="Proteomes" id="UP000071778">
    <property type="component" value="Chromosome"/>
</dbReference>
<accession>A0A127PTE6</accession>
<evidence type="ECO:0000313" key="3">
    <source>
        <dbReference type="Proteomes" id="UP000071778"/>
    </source>
</evidence>
<evidence type="ECO:0000313" key="2">
    <source>
        <dbReference type="EMBL" id="AMP10882.1"/>
    </source>
</evidence>
<dbReference type="PATRIC" id="fig|279058.17.peg.3453"/>
<proteinExistence type="predicted"/>
<keyword evidence="3" id="KW-1185">Reference proteome</keyword>
<reference evidence="2 3" key="1">
    <citation type="submission" date="2015-11" db="EMBL/GenBank/DDBJ databases">
        <title>Exploring the genomic traits of fungus-feeding bacterial genus Collimonas.</title>
        <authorList>
            <person name="Song C."/>
            <person name="Schmidt R."/>
            <person name="de Jager V."/>
            <person name="Krzyzanowska D."/>
            <person name="Jongedijk E."/>
            <person name="Cankar K."/>
            <person name="Beekwilder J."/>
            <person name="van Veen A."/>
            <person name="de Boer W."/>
            <person name="van Veen J.A."/>
            <person name="Garbeva P."/>
        </authorList>
    </citation>
    <scope>NUCLEOTIDE SEQUENCE [LARGE SCALE GENOMIC DNA]</scope>
    <source>
        <strain evidence="2 3">Ter282</strain>
    </source>
</reference>
<evidence type="ECO:0000256" key="1">
    <source>
        <dbReference type="SAM" id="MobiDB-lite"/>
    </source>
</evidence>
<organism evidence="2 3">
    <name type="scientific">Collimonas arenae</name>
    <dbReference type="NCBI Taxonomy" id="279058"/>
    <lineage>
        <taxon>Bacteria</taxon>
        <taxon>Pseudomonadati</taxon>
        <taxon>Pseudomonadota</taxon>
        <taxon>Betaproteobacteria</taxon>
        <taxon>Burkholderiales</taxon>
        <taxon>Oxalobacteraceae</taxon>
        <taxon>Collimonas</taxon>
    </lineage>
</organism>